<evidence type="ECO:0000313" key="7">
    <source>
        <dbReference type="Proteomes" id="UP000321720"/>
    </source>
</evidence>
<evidence type="ECO:0000313" key="6">
    <source>
        <dbReference type="EMBL" id="GEL95415.1"/>
    </source>
</evidence>
<evidence type="ECO:0000256" key="1">
    <source>
        <dbReference type="ARBA" id="ARBA00022722"/>
    </source>
</evidence>
<dbReference type="GO" id="GO:0046872">
    <property type="term" value="F:metal ion binding"/>
    <property type="evidence" value="ECO:0007669"/>
    <property type="project" value="UniProtKB-KW"/>
</dbReference>
<feature type="domain" description="PIN" evidence="5">
    <location>
        <begin position="11"/>
        <end position="126"/>
    </location>
</feature>
<protein>
    <recommendedName>
        <fullName evidence="5">PIN domain-containing protein</fullName>
    </recommendedName>
</protein>
<keyword evidence="2" id="KW-0479">Metal-binding</keyword>
<evidence type="ECO:0000256" key="2">
    <source>
        <dbReference type="ARBA" id="ARBA00022723"/>
    </source>
</evidence>
<keyword evidence="1" id="KW-0540">Nuclease</keyword>
<dbReference type="GO" id="GO:0016787">
    <property type="term" value="F:hydrolase activity"/>
    <property type="evidence" value="ECO:0007669"/>
    <property type="project" value="UniProtKB-KW"/>
</dbReference>
<organism evidence="6 7">
    <name type="scientific">Cellulomonas composti</name>
    <dbReference type="NCBI Taxonomy" id="266130"/>
    <lineage>
        <taxon>Bacteria</taxon>
        <taxon>Bacillati</taxon>
        <taxon>Actinomycetota</taxon>
        <taxon>Actinomycetes</taxon>
        <taxon>Micrococcales</taxon>
        <taxon>Cellulomonadaceae</taxon>
        <taxon>Cellulomonas</taxon>
    </lineage>
</organism>
<reference evidence="6 7" key="1">
    <citation type="submission" date="2019-07" db="EMBL/GenBank/DDBJ databases">
        <title>Whole genome shotgun sequence of Cellulomonas composti NBRC 100758.</title>
        <authorList>
            <person name="Hosoyama A."/>
            <person name="Uohara A."/>
            <person name="Ohji S."/>
            <person name="Ichikawa N."/>
        </authorList>
    </citation>
    <scope>NUCLEOTIDE SEQUENCE [LARGE SCALE GENOMIC DNA]</scope>
    <source>
        <strain evidence="6 7">NBRC 100758</strain>
    </source>
</reference>
<comment type="caution">
    <text evidence="6">The sequence shown here is derived from an EMBL/GenBank/DDBJ whole genome shotgun (WGS) entry which is preliminary data.</text>
</comment>
<dbReference type="OrthoDB" id="5143352at2"/>
<sequence length="152" mass="16857">MTRPAVDRPRVYADGSALSRYLAGAPGGDQWRAWADEHEADLVVSPLSLTELRGTARWRDRTARDVAQSVGERLELVRFSDQAILRATDVASVLPPFTALHLGTALAHRDVTTVATYEVHLARVAALHGLVVLSPGRPERWWERDTTPWVRG</sequence>
<evidence type="ECO:0000256" key="4">
    <source>
        <dbReference type="ARBA" id="ARBA00022842"/>
    </source>
</evidence>
<dbReference type="Pfam" id="PF01850">
    <property type="entry name" value="PIN"/>
    <property type="match status" value="1"/>
</dbReference>
<dbReference type="RefSeq" id="WP_146843049.1">
    <property type="nucleotide sequence ID" value="NZ_BJWG01000008.1"/>
</dbReference>
<evidence type="ECO:0000256" key="3">
    <source>
        <dbReference type="ARBA" id="ARBA00022801"/>
    </source>
</evidence>
<keyword evidence="4" id="KW-0460">Magnesium</keyword>
<dbReference type="SUPFAM" id="SSF88723">
    <property type="entry name" value="PIN domain-like"/>
    <property type="match status" value="1"/>
</dbReference>
<keyword evidence="7" id="KW-1185">Reference proteome</keyword>
<gene>
    <name evidence="6" type="ORF">CCO02nite_20730</name>
</gene>
<accession>A0A511JBP2</accession>
<dbReference type="Proteomes" id="UP000321720">
    <property type="component" value="Unassembled WGS sequence"/>
</dbReference>
<dbReference type="GO" id="GO:0004518">
    <property type="term" value="F:nuclease activity"/>
    <property type="evidence" value="ECO:0007669"/>
    <property type="project" value="UniProtKB-KW"/>
</dbReference>
<name>A0A511JBP2_9CELL</name>
<dbReference type="InterPro" id="IPR002716">
    <property type="entry name" value="PIN_dom"/>
</dbReference>
<dbReference type="AlphaFoldDB" id="A0A511JBP2"/>
<dbReference type="InterPro" id="IPR029060">
    <property type="entry name" value="PIN-like_dom_sf"/>
</dbReference>
<evidence type="ECO:0000259" key="5">
    <source>
        <dbReference type="Pfam" id="PF01850"/>
    </source>
</evidence>
<proteinExistence type="predicted"/>
<dbReference type="EMBL" id="BJWG01000008">
    <property type="protein sequence ID" value="GEL95415.1"/>
    <property type="molecule type" value="Genomic_DNA"/>
</dbReference>
<keyword evidence="3" id="KW-0378">Hydrolase</keyword>